<dbReference type="Gene3D" id="3.40.50.410">
    <property type="entry name" value="von Willebrand factor, type A domain"/>
    <property type="match status" value="1"/>
</dbReference>
<gene>
    <name evidence="7" type="ORF">FYJ73_09460</name>
</gene>
<dbReference type="Pfam" id="PF07584">
    <property type="entry name" value="BatA"/>
    <property type="match status" value="1"/>
</dbReference>
<evidence type="ECO:0000259" key="6">
    <source>
        <dbReference type="PROSITE" id="PS50234"/>
    </source>
</evidence>
<feature type="transmembrane region" description="Helical" evidence="5">
    <location>
        <begin position="305"/>
        <end position="323"/>
    </location>
</feature>
<reference evidence="7 8" key="1">
    <citation type="submission" date="2019-08" db="EMBL/GenBank/DDBJ databases">
        <title>In-depth cultivation of the pig gut microbiome towards novel bacterial diversity and tailored functional studies.</title>
        <authorList>
            <person name="Wylensek D."/>
            <person name="Hitch T.C.A."/>
            <person name="Clavel T."/>
        </authorList>
    </citation>
    <scope>NUCLEOTIDE SEQUENCE [LARGE SCALE GENOMIC DNA]</scope>
    <source>
        <strain evidence="7 8">LKV-178-WT-2A</strain>
    </source>
</reference>
<keyword evidence="4 5" id="KW-0472">Membrane</keyword>
<evidence type="ECO:0000313" key="7">
    <source>
        <dbReference type="EMBL" id="MST84891.1"/>
    </source>
</evidence>
<dbReference type="RefSeq" id="WP_154534480.1">
    <property type="nucleotide sequence ID" value="NZ_VUNG01000023.1"/>
</dbReference>
<dbReference type="InterPro" id="IPR036465">
    <property type="entry name" value="vWFA_dom_sf"/>
</dbReference>
<evidence type="ECO:0000256" key="1">
    <source>
        <dbReference type="ARBA" id="ARBA00022475"/>
    </source>
</evidence>
<proteinExistence type="predicted"/>
<evidence type="ECO:0000256" key="4">
    <source>
        <dbReference type="ARBA" id="ARBA00023136"/>
    </source>
</evidence>
<evidence type="ECO:0000313" key="8">
    <source>
        <dbReference type="Proteomes" id="UP000438914"/>
    </source>
</evidence>
<keyword evidence="1" id="KW-1003">Cell membrane</keyword>
<comment type="caution">
    <text evidence="7">The sequence shown here is derived from an EMBL/GenBank/DDBJ whole genome shotgun (WGS) entry which is preliminary data.</text>
</comment>
<dbReference type="InterPro" id="IPR050768">
    <property type="entry name" value="UPF0353/GerABKA_families"/>
</dbReference>
<dbReference type="CDD" id="cd01467">
    <property type="entry name" value="vWA_BatA_type"/>
    <property type="match status" value="1"/>
</dbReference>
<keyword evidence="2 5" id="KW-0812">Transmembrane</keyword>
<sequence>MEFADKQYFLLLLLLIPYVLWYFLYRKRDEPTLRMGDTYAYENAPKSWRVRLVNAPMLLRCVVFTLIVFILARPQTHNSWGHKQVEGIDIMLAMDVSTSMLAEDLKPNRIEAAKDVAAEFISGRPNDNIGLTIFAGEAFTQCPMTTDHASLLNLLQSVRTDIAARGLIQDGTALGMGLANAVSRLKDSKAKSKVVILLTDGSNNMGDISPLTAAQIAKSLGIRVYTIGVGTNKVAPYPVQVAGTVQYVNMPVEIDTKTLSDISAITDGNFYRATNNRQLKQIYHDIDQLEKTKMNVKKYSRYYEAYQPFAIAAVFFLLLEILLRNTVLRRLP</sequence>
<organism evidence="7 8">
    <name type="scientific">Hallella mizrahii</name>
    <dbReference type="NCBI Taxonomy" id="2606637"/>
    <lineage>
        <taxon>Bacteria</taxon>
        <taxon>Pseudomonadati</taxon>
        <taxon>Bacteroidota</taxon>
        <taxon>Bacteroidia</taxon>
        <taxon>Bacteroidales</taxon>
        <taxon>Prevotellaceae</taxon>
        <taxon>Hallella</taxon>
    </lineage>
</organism>
<feature type="domain" description="VWFA" evidence="6">
    <location>
        <begin position="89"/>
        <end position="286"/>
    </location>
</feature>
<name>A0A7K0KG42_9BACT</name>
<dbReference type="EMBL" id="VUNG01000023">
    <property type="protein sequence ID" value="MST84891.1"/>
    <property type="molecule type" value="Genomic_DNA"/>
</dbReference>
<dbReference type="SMART" id="SM00327">
    <property type="entry name" value="VWA"/>
    <property type="match status" value="1"/>
</dbReference>
<dbReference type="Proteomes" id="UP000438914">
    <property type="component" value="Unassembled WGS sequence"/>
</dbReference>
<dbReference type="Pfam" id="PF00092">
    <property type="entry name" value="VWA"/>
    <property type="match status" value="1"/>
</dbReference>
<feature type="transmembrane region" description="Helical" evidence="5">
    <location>
        <begin position="6"/>
        <end position="25"/>
    </location>
</feature>
<dbReference type="AlphaFoldDB" id="A0A7K0KG42"/>
<evidence type="ECO:0000256" key="2">
    <source>
        <dbReference type="ARBA" id="ARBA00022692"/>
    </source>
</evidence>
<dbReference type="PANTHER" id="PTHR22550">
    <property type="entry name" value="SPORE GERMINATION PROTEIN"/>
    <property type="match status" value="1"/>
</dbReference>
<keyword evidence="8" id="KW-1185">Reference proteome</keyword>
<accession>A0A7K0KG42</accession>
<keyword evidence="3 5" id="KW-1133">Transmembrane helix</keyword>
<dbReference type="PANTHER" id="PTHR22550:SF5">
    <property type="entry name" value="LEUCINE ZIPPER PROTEIN 4"/>
    <property type="match status" value="1"/>
</dbReference>
<dbReference type="SUPFAM" id="SSF53300">
    <property type="entry name" value="vWA-like"/>
    <property type="match status" value="1"/>
</dbReference>
<dbReference type="InterPro" id="IPR024163">
    <property type="entry name" value="Aerotolerance_reg_N"/>
</dbReference>
<dbReference type="InterPro" id="IPR033881">
    <property type="entry name" value="vWA_BatA_type"/>
</dbReference>
<evidence type="ECO:0000256" key="3">
    <source>
        <dbReference type="ARBA" id="ARBA00022989"/>
    </source>
</evidence>
<evidence type="ECO:0000256" key="5">
    <source>
        <dbReference type="SAM" id="Phobius"/>
    </source>
</evidence>
<feature type="transmembrane region" description="Helical" evidence="5">
    <location>
        <begin position="52"/>
        <end position="72"/>
    </location>
</feature>
<protein>
    <submittedName>
        <fullName evidence="7">VWA domain-containing protein</fullName>
    </submittedName>
</protein>
<dbReference type="InterPro" id="IPR002035">
    <property type="entry name" value="VWF_A"/>
</dbReference>
<dbReference type="PROSITE" id="PS50234">
    <property type="entry name" value="VWFA"/>
    <property type="match status" value="1"/>
</dbReference>